<name>A0A834LQ03_RHOSS</name>
<dbReference type="EMBL" id="WJXA01000005">
    <property type="protein sequence ID" value="KAF7143185.1"/>
    <property type="molecule type" value="Genomic_DNA"/>
</dbReference>
<accession>A0A834LQ03</accession>
<protein>
    <submittedName>
        <fullName evidence="2">Uncharacterized protein</fullName>
    </submittedName>
</protein>
<sequence>MCNRKFPSFQALDNGQRLPPCSGAGKAKRVLYLRAGVRDRAGAWAPSHHRRKGRAEDRPSLEHSVGSEKRERLLDLSLTLAPLLSVLNLG</sequence>
<evidence type="ECO:0000313" key="4">
    <source>
        <dbReference type="Proteomes" id="UP000626092"/>
    </source>
</evidence>
<feature type="region of interest" description="Disordered" evidence="1">
    <location>
        <begin position="42"/>
        <end position="67"/>
    </location>
</feature>
<keyword evidence="4" id="KW-1185">Reference proteome</keyword>
<reference evidence="2" key="1">
    <citation type="submission" date="2019-11" db="EMBL/GenBank/DDBJ databases">
        <authorList>
            <person name="Liu Y."/>
            <person name="Hou J."/>
            <person name="Li T.-Q."/>
            <person name="Guan C.-H."/>
            <person name="Wu X."/>
            <person name="Wu H.-Z."/>
            <person name="Ling F."/>
            <person name="Zhang R."/>
            <person name="Shi X.-G."/>
            <person name="Ren J.-P."/>
            <person name="Chen E.-F."/>
            <person name="Sun J.-M."/>
        </authorList>
    </citation>
    <scope>NUCLEOTIDE SEQUENCE</scope>
    <source>
        <strain evidence="2">Adult_tree_wgs_1</strain>
        <tissue evidence="2">Leaves</tissue>
    </source>
</reference>
<comment type="caution">
    <text evidence="2">The sequence shown here is derived from an EMBL/GenBank/DDBJ whole genome shotgun (WGS) entry which is preliminary data.</text>
</comment>
<evidence type="ECO:0000256" key="1">
    <source>
        <dbReference type="SAM" id="MobiDB-lite"/>
    </source>
</evidence>
<feature type="compositionally biased region" description="Basic and acidic residues" evidence="1">
    <location>
        <begin position="54"/>
        <end position="67"/>
    </location>
</feature>
<organism evidence="2 4">
    <name type="scientific">Rhododendron simsii</name>
    <name type="common">Sims's rhododendron</name>
    <dbReference type="NCBI Taxonomy" id="118357"/>
    <lineage>
        <taxon>Eukaryota</taxon>
        <taxon>Viridiplantae</taxon>
        <taxon>Streptophyta</taxon>
        <taxon>Embryophyta</taxon>
        <taxon>Tracheophyta</taxon>
        <taxon>Spermatophyta</taxon>
        <taxon>Magnoliopsida</taxon>
        <taxon>eudicotyledons</taxon>
        <taxon>Gunneridae</taxon>
        <taxon>Pentapetalae</taxon>
        <taxon>asterids</taxon>
        <taxon>Ericales</taxon>
        <taxon>Ericaceae</taxon>
        <taxon>Ericoideae</taxon>
        <taxon>Rhodoreae</taxon>
        <taxon>Rhododendron</taxon>
    </lineage>
</organism>
<evidence type="ECO:0000313" key="3">
    <source>
        <dbReference type="EMBL" id="KAF7145158.1"/>
    </source>
</evidence>
<feature type="region of interest" description="Disordered" evidence="1">
    <location>
        <begin position="1"/>
        <end position="23"/>
    </location>
</feature>
<dbReference type="EMBL" id="WJXA01000004">
    <property type="protein sequence ID" value="KAF7145158.1"/>
    <property type="molecule type" value="Genomic_DNA"/>
</dbReference>
<proteinExistence type="predicted"/>
<dbReference type="AlphaFoldDB" id="A0A834LQ03"/>
<evidence type="ECO:0000313" key="2">
    <source>
        <dbReference type="EMBL" id="KAF7143185.1"/>
    </source>
</evidence>
<gene>
    <name evidence="3" type="ORF">RHSIM_Rhsim04G0062500</name>
    <name evidence="2" type="ORF">RHSIM_Rhsim05G0199200</name>
</gene>
<dbReference type="Proteomes" id="UP000626092">
    <property type="component" value="Unassembled WGS sequence"/>
</dbReference>